<reference evidence="1 2" key="1">
    <citation type="journal article" date="2018" name="Sci. Rep.">
        <title>Comparative genomics provides insights into the lifestyle and reveals functional heterogeneity of dark septate endophytic fungi.</title>
        <authorList>
            <person name="Knapp D.G."/>
            <person name="Nemeth J.B."/>
            <person name="Barry K."/>
            <person name="Hainaut M."/>
            <person name="Henrissat B."/>
            <person name="Johnson J."/>
            <person name="Kuo A."/>
            <person name="Lim J.H.P."/>
            <person name="Lipzen A."/>
            <person name="Nolan M."/>
            <person name="Ohm R.A."/>
            <person name="Tamas L."/>
            <person name="Grigoriev I.V."/>
            <person name="Spatafora J.W."/>
            <person name="Nagy L.G."/>
            <person name="Kovacs G.M."/>
        </authorList>
    </citation>
    <scope>NUCLEOTIDE SEQUENCE [LARGE SCALE GENOMIC DNA]</scope>
    <source>
        <strain evidence="1 2">DSE2036</strain>
    </source>
</reference>
<keyword evidence="2" id="KW-1185">Reference proteome</keyword>
<protein>
    <submittedName>
        <fullName evidence="1">Uncharacterized protein</fullName>
    </submittedName>
</protein>
<dbReference type="AlphaFoldDB" id="A0A2V1DZD6"/>
<name>A0A2V1DZD6_9PLEO</name>
<dbReference type="Proteomes" id="UP000244855">
    <property type="component" value="Unassembled WGS sequence"/>
</dbReference>
<organism evidence="1 2">
    <name type="scientific">Periconia macrospinosa</name>
    <dbReference type="NCBI Taxonomy" id="97972"/>
    <lineage>
        <taxon>Eukaryota</taxon>
        <taxon>Fungi</taxon>
        <taxon>Dikarya</taxon>
        <taxon>Ascomycota</taxon>
        <taxon>Pezizomycotina</taxon>
        <taxon>Dothideomycetes</taxon>
        <taxon>Pleosporomycetidae</taxon>
        <taxon>Pleosporales</taxon>
        <taxon>Massarineae</taxon>
        <taxon>Periconiaceae</taxon>
        <taxon>Periconia</taxon>
    </lineage>
</organism>
<accession>A0A2V1DZD6</accession>
<evidence type="ECO:0000313" key="1">
    <source>
        <dbReference type="EMBL" id="PVI03429.1"/>
    </source>
</evidence>
<evidence type="ECO:0000313" key="2">
    <source>
        <dbReference type="Proteomes" id="UP000244855"/>
    </source>
</evidence>
<proteinExistence type="predicted"/>
<sequence>MFIFHQRLVFPSACTQTHKQIKHTQLATWKMKKQETTEETKPLPLLIPCSINQETACSLTRSLCLPACLPSRLLYILCLVCSLAFAWIS</sequence>
<dbReference type="EMBL" id="KZ805331">
    <property type="protein sequence ID" value="PVI03429.1"/>
    <property type="molecule type" value="Genomic_DNA"/>
</dbReference>
<gene>
    <name evidence="1" type="ORF">DM02DRAFT_250782</name>
</gene>